<dbReference type="InterPro" id="IPR027417">
    <property type="entry name" value="P-loop_NTPase"/>
</dbReference>
<evidence type="ECO:0000313" key="2">
    <source>
        <dbReference type="EnsemblMetazoa" id="Aqu2.1.29452_001"/>
    </source>
</evidence>
<evidence type="ECO:0000259" key="1">
    <source>
        <dbReference type="Pfam" id="PF01926"/>
    </source>
</evidence>
<accession>A0A1X7UPW2</accession>
<dbReference type="Gene3D" id="3.40.50.300">
    <property type="entry name" value="P-loop containing nucleotide triphosphate hydrolases"/>
    <property type="match status" value="1"/>
</dbReference>
<feature type="domain" description="G" evidence="1">
    <location>
        <begin position="1109"/>
        <end position="1217"/>
    </location>
</feature>
<dbReference type="EnsemblMetazoa" id="Aqu2.1.29452_001">
    <property type="protein sequence ID" value="Aqu2.1.29452_001"/>
    <property type="gene ID" value="Aqu2.1.29452"/>
</dbReference>
<protein>
    <recommendedName>
        <fullName evidence="1">G domain-containing protein</fullName>
    </recommendedName>
</protein>
<dbReference type="InterPro" id="IPR006073">
    <property type="entry name" value="GTP-bd"/>
</dbReference>
<name>A0A1X7UPW2_AMPQE</name>
<dbReference type="CDD" id="cd00882">
    <property type="entry name" value="Ras_like_GTPase"/>
    <property type="match status" value="1"/>
</dbReference>
<organism evidence="2">
    <name type="scientific">Amphimedon queenslandica</name>
    <name type="common">Sponge</name>
    <dbReference type="NCBI Taxonomy" id="400682"/>
    <lineage>
        <taxon>Eukaryota</taxon>
        <taxon>Metazoa</taxon>
        <taxon>Porifera</taxon>
        <taxon>Demospongiae</taxon>
        <taxon>Heteroscleromorpha</taxon>
        <taxon>Haplosclerida</taxon>
        <taxon>Niphatidae</taxon>
        <taxon>Amphimedon</taxon>
    </lineage>
</organism>
<dbReference type="Pfam" id="PF01926">
    <property type="entry name" value="MMR_HSR1"/>
    <property type="match status" value="1"/>
</dbReference>
<dbReference type="GO" id="GO:0005525">
    <property type="term" value="F:GTP binding"/>
    <property type="evidence" value="ECO:0007669"/>
    <property type="project" value="InterPro"/>
</dbReference>
<proteinExistence type="predicted"/>
<dbReference type="InParanoid" id="A0A1X7UPW2"/>
<dbReference type="SUPFAM" id="SSF52540">
    <property type="entry name" value="P-loop containing nucleoside triphosphate hydrolases"/>
    <property type="match status" value="1"/>
</dbReference>
<sequence length="1465" mass="166527">MAAVEESEETPLSALDEACRLLKANFKVLLELIEPDEMCDELYYSANLLSDQAYEFVTNRKNSLKDRKRRLLYTALQVMKGYRERVEAFVAMLEKFASTEVIQKLCAQIREIMTSTNQSDQIKLQEFKMELSLLHKRTLRSDENIDAKYTVIRECITSFFKSQFESSVSKSQLRELLNRLCYKEMIIPADLYTWSFAMLEEITRTSDTSVAINEAMIPPEADKKLFSEAIVHNCLILCCLVAHKDSKKYLDSIVHDFDELSVSKPQDPKLERYVIAKREKDKELYIGFLGEPDLEIWQKSGIISEGISKQTDRLPVRFFVEQIQNGYSIIFTGFEFGGLLALSVYASVWKQTCLSISNLSQSTMCVTFGVPLVPLKAVEDKTVEECLAEMKENSHIFQLQGDFVSRLLRFDDITNGVKDHDKVHLSGKIGAVIVNDLLKYKKAGKQDKSPEFENSLSNLKTVLSDDHLTKLREVKLFGIYHYVHSYMVSQLLPQRAQEILKIPSAAELEKIPKNSSILEEHSIEKYYDVLKKCFVHSKSPPSVAANVVSLLKPDVSSITFYRHGDEIALVLQGQNLWFCSKIGINGRSNIIIDDLEADATSRSVRFNYTPRDQKDLIIERNTETVDIVLYSHFANPIKRKVPVKCMGEYHISYRQRQLAICTPGEVITLSFLTALLECTSDGVASKRYKTICRFLEAAARIVPIESICYTIANSPQEIAWKCTEAFFSIDPPPPSIELAAGLEIAYMNLAVGSDPAFLDHLQRHCLQVISQMSSSGKPIPSVLNVHVPVPVPRSFSEVVQSNPVRLHQNPLQPLDRSTLLAMMNKLRETAKKYCVDNSFKTTLRVISGANVRELFATRVDGKGSKLLSPIDVLKMGRKKLDALKAEELENDIFRVLDKSSEEAKKYYNEEMLKIIQNICNDELLICTLLLGGFMEQRIRVPLVDSPLETAHILQTTEAPPAVGVWALFSLGMIDFEKMSSSKKGKAMVVKVEKYIKGIFTKSNQASDQHSEFYAGKLQFLLQCLKSNETVSCNTNYISYSLETQLADLCSRRDIKPATSVKILVNKWDDYFKNNLLCHVLQQFRPLVARWIIWCLNIHRLREELASHTTVGIMGLSNSGKSCLVKKLFRQKTAVGSTSMQRTTVSFLYNLEGIVNGLSVIDFPGIDDGDSGVMPSQLLLRIPQLIVFVLDFKRWETNAALKWIHFFKSSGIPILICLSHADKLYASTCIGDDGTEIVSKDNARRFLQQELEKLREKLDPLPNWEMGFYSFCQDKDSSLNCDQGRQALSDVGILSCNDVGVWIEKELREYLKEEGLAERWKYFLASEKKKDENSKPKQAKTPTVVDDCATGLTRDIDFLNEDKDAHKAKSYSTPFEASEVIKLLRHAKFGFTKSFQHLLSELCIPTDKKEQLKKEANFDNYDCEFPTEKAIDWWITNKEGSWEDFLEVLRNCDEVTAASYIEKRLV</sequence>
<reference evidence="2" key="1">
    <citation type="submission" date="2017-05" db="UniProtKB">
        <authorList>
            <consortium name="EnsemblMetazoa"/>
        </authorList>
    </citation>
    <scope>IDENTIFICATION</scope>
</reference>